<reference evidence="16" key="2">
    <citation type="submission" date="2018-05" db="EMBL/GenBank/DDBJ databases">
        <title>OmerRS3 (Oryza meridionalis Reference Sequence Version 3).</title>
        <authorList>
            <person name="Zhang J."/>
            <person name="Kudrna D."/>
            <person name="Lee S."/>
            <person name="Talag J."/>
            <person name="Welchert J."/>
            <person name="Wing R.A."/>
        </authorList>
    </citation>
    <scope>NUCLEOTIDE SEQUENCE [LARGE SCALE GENOMIC DNA]</scope>
    <source>
        <strain evidence="16">cv. OR44</strain>
    </source>
</reference>
<keyword evidence="11" id="KW-0325">Glycoprotein</keyword>
<dbReference type="GO" id="GO:0005524">
    <property type="term" value="F:ATP binding"/>
    <property type="evidence" value="ECO:0007669"/>
    <property type="project" value="UniProtKB-KW"/>
</dbReference>
<evidence type="ECO:0000256" key="14">
    <source>
        <dbReference type="SAM" id="MobiDB-lite"/>
    </source>
</evidence>
<keyword evidence="4" id="KW-0433">Leucine-rich repeat</keyword>
<evidence type="ECO:0000256" key="13">
    <source>
        <dbReference type="ARBA" id="ARBA00048679"/>
    </source>
</evidence>
<dbReference type="PROSITE" id="PS50011">
    <property type="entry name" value="PROTEIN_KINASE_DOM"/>
    <property type="match status" value="1"/>
</dbReference>
<feature type="region of interest" description="Disordered" evidence="14">
    <location>
        <begin position="1"/>
        <end position="21"/>
    </location>
</feature>
<keyword evidence="2" id="KW-0723">Serine/threonine-protein kinase</keyword>
<evidence type="ECO:0000256" key="10">
    <source>
        <dbReference type="ARBA" id="ARBA00022840"/>
    </source>
</evidence>
<keyword evidence="17" id="KW-1185">Reference proteome</keyword>
<dbReference type="SUPFAM" id="SSF56112">
    <property type="entry name" value="Protein kinase-like (PK-like)"/>
    <property type="match status" value="1"/>
</dbReference>
<dbReference type="HOGENOM" id="CLU_464939_0_0_1"/>
<feature type="domain" description="Protein kinase" evidence="15">
    <location>
        <begin position="488"/>
        <end position="587"/>
    </location>
</feature>
<evidence type="ECO:0000256" key="12">
    <source>
        <dbReference type="ARBA" id="ARBA00047899"/>
    </source>
</evidence>
<evidence type="ECO:0000256" key="11">
    <source>
        <dbReference type="ARBA" id="ARBA00023180"/>
    </source>
</evidence>
<dbReference type="GO" id="GO:0005886">
    <property type="term" value="C:plasma membrane"/>
    <property type="evidence" value="ECO:0007669"/>
    <property type="project" value="TreeGrafter"/>
</dbReference>
<evidence type="ECO:0000256" key="2">
    <source>
        <dbReference type="ARBA" id="ARBA00022527"/>
    </source>
</evidence>
<protein>
    <recommendedName>
        <fullName evidence="1">non-specific serine/threonine protein kinase</fullName>
        <ecNumber evidence="1">2.7.11.1</ecNumber>
    </recommendedName>
</protein>
<keyword evidence="3" id="KW-0597">Phosphoprotein</keyword>
<dbReference type="Gramene" id="OMERI05G08170.8">
    <property type="protein sequence ID" value="OMERI05G08170.8"/>
    <property type="gene ID" value="OMERI05G08170"/>
</dbReference>
<dbReference type="GO" id="GO:0004674">
    <property type="term" value="F:protein serine/threonine kinase activity"/>
    <property type="evidence" value="ECO:0007669"/>
    <property type="project" value="UniProtKB-KW"/>
</dbReference>
<dbReference type="SUPFAM" id="SSF52058">
    <property type="entry name" value="L domain-like"/>
    <property type="match status" value="1"/>
</dbReference>
<evidence type="ECO:0000256" key="5">
    <source>
        <dbReference type="ARBA" id="ARBA00022679"/>
    </source>
</evidence>
<name>A0A0E0DP18_9ORYZ</name>
<accession>A0A0E0DP18</accession>
<evidence type="ECO:0000256" key="4">
    <source>
        <dbReference type="ARBA" id="ARBA00022614"/>
    </source>
</evidence>
<keyword evidence="5" id="KW-0808">Transferase</keyword>
<dbReference type="PANTHER" id="PTHR48006">
    <property type="entry name" value="LEUCINE-RICH REPEAT-CONTAINING PROTEIN DDB_G0281931-RELATED"/>
    <property type="match status" value="1"/>
</dbReference>
<dbReference type="InterPro" id="IPR000719">
    <property type="entry name" value="Prot_kinase_dom"/>
</dbReference>
<dbReference type="InterPro" id="IPR051824">
    <property type="entry name" value="LRR_Rcpt-Like_S/T_Kinase"/>
</dbReference>
<evidence type="ECO:0000256" key="1">
    <source>
        <dbReference type="ARBA" id="ARBA00012513"/>
    </source>
</evidence>
<dbReference type="InterPro" id="IPR011009">
    <property type="entry name" value="Kinase-like_dom_sf"/>
</dbReference>
<keyword evidence="7" id="KW-0677">Repeat</keyword>
<evidence type="ECO:0000256" key="7">
    <source>
        <dbReference type="ARBA" id="ARBA00022737"/>
    </source>
</evidence>
<evidence type="ECO:0000259" key="15">
    <source>
        <dbReference type="PROSITE" id="PS50011"/>
    </source>
</evidence>
<evidence type="ECO:0000256" key="8">
    <source>
        <dbReference type="ARBA" id="ARBA00022741"/>
    </source>
</evidence>
<dbReference type="PANTHER" id="PTHR48006:SF97">
    <property type="entry name" value="OS04G0291900 PROTEIN"/>
    <property type="match status" value="1"/>
</dbReference>
<evidence type="ECO:0000313" key="16">
    <source>
        <dbReference type="EnsemblPlants" id="OMERI05G08170.8"/>
    </source>
</evidence>
<dbReference type="FunFam" id="2.60.120.430:FF:000026">
    <property type="entry name" value="Os05g0261700 protein"/>
    <property type="match status" value="1"/>
</dbReference>
<dbReference type="FunFam" id="3.80.10.10:FF:000041">
    <property type="entry name" value="LRR receptor-like serine/threonine-protein kinase ERECTA"/>
    <property type="match status" value="1"/>
</dbReference>
<dbReference type="Pfam" id="PF11721">
    <property type="entry name" value="Malectin"/>
    <property type="match status" value="1"/>
</dbReference>
<evidence type="ECO:0000256" key="9">
    <source>
        <dbReference type="ARBA" id="ARBA00022777"/>
    </source>
</evidence>
<dbReference type="AlphaFoldDB" id="A0A0E0DP18"/>
<evidence type="ECO:0000313" key="17">
    <source>
        <dbReference type="Proteomes" id="UP000008021"/>
    </source>
</evidence>
<dbReference type="InterPro" id="IPR021720">
    <property type="entry name" value="Malectin_dom"/>
</dbReference>
<keyword evidence="10" id="KW-0067">ATP-binding</keyword>
<comment type="catalytic activity">
    <reaction evidence="12">
        <text>L-threonyl-[protein] + ATP = O-phospho-L-threonyl-[protein] + ADP + H(+)</text>
        <dbReference type="Rhea" id="RHEA:46608"/>
        <dbReference type="Rhea" id="RHEA-COMP:11060"/>
        <dbReference type="Rhea" id="RHEA-COMP:11605"/>
        <dbReference type="ChEBI" id="CHEBI:15378"/>
        <dbReference type="ChEBI" id="CHEBI:30013"/>
        <dbReference type="ChEBI" id="CHEBI:30616"/>
        <dbReference type="ChEBI" id="CHEBI:61977"/>
        <dbReference type="ChEBI" id="CHEBI:456216"/>
        <dbReference type="EC" id="2.7.11.1"/>
    </reaction>
</comment>
<dbReference type="Proteomes" id="UP000008021">
    <property type="component" value="Chromosome 5"/>
</dbReference>
<evidence type="ECO:0000256" key="3">
    <source>
        <dbReference type="ARBA" id="ARBA00022553"/>
    </source>
</evidence>
<keyword evidence="6" id="KW-0732">Signal</keyword>
<dbReference type="EnsemblPlants" id="OMERI05G08170.8">
    <property type="protein sequence ID" value="OMERI05G08170.8"/>
    <property type="gene ID" value="OMERI05G08170"/>
</dbReference>
<organism evidence="16">
    <name type="scientific">Oryza meridionalis</name>
    <dbReference type="NCBI Taxonomy" id="40149"/>
    <lineage>
        <taxon>Eukaryota</taxon>
        <taxon>Viridiplantae</taxon>
        <taxon>Streptophyta</taxon>
        <taxon>Embryophyta</taxon>
        <taxon>Tracheophyta</taxon>
        <taxon>Spermatophyta</taxon>
        <taxon>Magnoliopsida</taxon>
        <taxon>Liliopsida</taxon>
        <taxon>Poales</taxon>
        <taxon>Poaceae</taxon>
        <taxon>BOP clade</taxon>
        <taxon>Oryzoideae</taxon>
        <taxon>Oryzeae</taxon>
        <taxon>Oryzinae</taxon>
        <taxon>Oryza</taxon>
    </lineage>
</organism>
<dbReference type="Gene3D" id="3.80.10.10">
    <property type="entry name" value="Ribonuclease Inhibitor"/>
    <property type="match status" value="1"/>
</dbReference>
<sequence length="587" mass="64300">MGGDVGGSALPSTNKFDEKGDGGLPMAHAAMMVALLFSMPRIVSLSPSLPPVALLSTVARHGLLSGAGHHELGVRSAAATVRGSWIDNEETESTTVTREIISMRSCRSSTISGVVRHLAWLVLVFSWQVAAAQAQQAPKTDPAEVAAMNTILGRWGKKASSEWNISGEPCSGYAVDKTDWDYYPNINPFIKCDCIDSNNTVCHITKLALAMNPLWTTSEGTWEPHQSCLLPRHFTGGLPEELGNLTKLRQLYIDSSGFSGPFPSAFWKLQNLKILRASDNGFIGRIPDYLGSTTNLQDIAFQGNSFEGPIPQSLSNQINKLNHLISRQAYSIMLNCALFRFLGNNSLTGMLPDDYSFAIDCGSKTALRGSDNTIYEADPTNLGDASYYVNDQTRWSVSSVGNYFQATDGNNIISSPQHFQNVVDSELFETERISPSSLRYYGHGLENGNYTVVLQFAEFPFPDSQTWLSLGRRVFDIYVQGALKEKDFDIRKTAGGKSFGAVNRSYVATGKLPNGRVIAVKQLSQSSHQGTNQFVTEAATISAVQHRNLVRLHGCCIDSKTPLLVYEYLENGSLDRAIFGQSRFNLD</sequence>
<dbReference type="EC" id="2.7.11.1" evidence="1"/>
<comment type="catalytic activity">
    <reaction evidence="13">
        <text>L-seryl-[protein] + ATP = O-phospho-L-seryl-[protein] + ADP + H(+)</text>
        <dbReference type="Rhea" id="RHEA:17989"/>
        <dbReference type="Rhea" id="RHEA-COMP:9863"/>
        <dbReference type="Rhea" id="RHEA-COMP:11604"/>
        <dbReference type="ChEBI" id="CHEBI:15378"/>
        <dbReference type="ChEBI" id="CHEBI:29999"/>
        <dbReference type="ChEBI" id="CHEBI:30616"/>
        <dbReference type="ChEBI" id="CHEBI:83421"/>
        <dbReference type="ChEBI" id="CHEBI:456216"/>
        <dbReference type="EC" id="2.7.11.1"/>
    </reaction>
</comment>
<dbReference type="Gene3D" id="3.30.200.20">
    <property type="entry name" value="Phosphorylase Kinase, domain 1"/>
    <property type="match status" value="1"/>
</dbReference>
<dbReference type="InterPro" id="IPR032675">
    <property type="entry name" value="LRR_dom_sf"/>
</dbReference>
<proteinExistence type="predicted"/>
<evidence type="ECO:0000256" key="6">
    <source>
        <dbReference type="ARBA" id="ARBA00022729"/>
    </source>
</evidence>
<reference evidence="16" key="1">
    <citation type="submission" date="2015-04" db="UniProtKB">
        <authorList>
            <consortium name="EnsemblPlants"/>
        </authorList>
    </citation>
    <scope>IDENTIFICATION</scope>
</reference>
<keyword evidence="8" id="KW-0547">Nucleotide-binding</keyword>
<keyword evidence="9" id="KW-0418">Kinase</keyword>